<name>A0A6A6E0G5_9PEZI</name>
<feature type="compositionally biased region" description="Basic and acidic residues" evidence="9">
    <location>
        <begin position="218"/>
        <end position="229"/>
    </location>
</feature>
<feature type="compositionally biased region" description="Basic residues" evidence="9">
    <location>
        <begin position="182"/>
        <end position="196"/>
    </location>
</feature>
<evidence type="ECO:0000256" key="1">
    <source>
        <dbReference type="ARBA" id="ARBA00004123"/>
    </source>
</evidence>
<accession>A0A6A6E0G5</accession>
<keyword evidence="5 8" id="KW-0175">Coiled coil</keyword>
<dbReference type="InterPro" id="IPR051376">
    <property type="entry name" value="CWC25_splicing_factor"/>
</dbReference>
<dbReference type="Pfam" id="PF12542">
    <property type="entry name" value="CWC25"/>
    <property type="match status" value="1"/>
</dbReference>
<dbReference type="GO" id="GO:0005684">
    <property type="term" value="C:U2-type spliceosomal complex"/>
    <property type="evidence" value="ECO:0007669"/>
    <property type="project" value="TreeGrafter"/>
</dbReference>
<gene>
    <name evidence="11" type="ORF">K469DRAFT_708092</name>
</gene>
<proteinExistence type="inferred from homology"/>
<dbReference type="AlphaFoldDB" id="A0A6A6E0G5"/>
<dbReference type="GO" id="GO:0000398">
    <property type="term" value="P:mRNA splicing, via spliceosome"/>
    <property type="evidence" value="ECO:0007669"/>
    <property type="project" value="TreeGrafter"/>
</dbReference>
<keyword evidence="7" id="KW-0539">Nucleus</keyword>
<feature type="compositionally biased region" description="Basic and acidic residues" evidence="9">
    <location>
        <begin position="197"/>
        <end position="206"/>
    </location>
</feature>
<keyword evidence="3" id="KW-0507">mRNA processing</keyword>
<evidence type="ECO:0000256" key="4">
    <source>
        <dbReference type="ARBA" id="ARBA00022728"/>
    </source>
</evidence>
<evidence type="ECO:0000259" key="10">
    <source>
        <dbReference type="SMART" id="SM01083"/>
    </source>
</evidence>
<dbReference type="EMBL" id="ML994634">
    <property type="protein sequence ID" value="KAF2185304.1"/>
    <property type="molecule type" value="Genomic_DNA"/>
</dbReference>
<evidence type="ECO:0000256" key="9">
    <source>
        <dbReference type="SAM" id="MobiDB-lite"/>
    </source>
</evidence>
<feature type="domain" description="CBF1-interacting co-repressor CIR N-terminal" evidence="10">
    <location>
        <begin position="10"/>
        <end position="46"/>
    </location>
</feature>
<dbReference type="InterPro" id="IPR022209">
    <property type="entry name" value="CWC25"/>
</dbReference>
<keyword evidence="4" id="KW-0747">Spliceosome</keyword>
<feature type="compositionally biased region" description="Basic and acidic residues" evidence="9">
    <location>
        <begin position="236"/>
        <end position="255"/>
    </location>
</feature>
<evidence type="ECO:0000256" key="8">
    <source>
        <dbReference type="SAM" id="Coils"/>
    </source>
</evidence>
<feature type="compositionally biased region" description="Basic and acidic residues" evidence="9">
    <location>
        <begin position="264"/>
        <end position="303"/>
    </location>
</feature>
<comment type="similarity">
    <text evidence="2">Belongs to the CWC25 family.</text>
</comment>
<dbReference type="SMART" id="SM01083">
    <property type="entry name" value="Cir_N"/>
    <property type="match status" value="1"/>
</dbReference>
<feature type="coiled-coil region" evidence="8">
    <location>
        <begin position="27"/>
        <end position="58"/>
    </location>
</feature>
<dbReference type="PANTHER" id="PTHR16196:SF0">
    <property type="entry name" value="PRE-MRNA-SPLICING FACTOR CWC25 HOMOLOG"/>
    <property type="match status" value="1"/>
</dbReference>
<evidence type="ECO:0000256" key="3">
    <source>
        <dbReference type="ARBA" id="ARBA00022664"/>
    </source>
</evidence>
<keyword evidence="6" id="KW-0508">mRNA splicing</keyword>
<sequence>MGGDLNLKKSWHPHLIKNQTKVWQEEKRALEERKLIEKMRKEREEERAIEELQKLQEASGGPRRQVRVDWMYSGNGGESGRPTEETESYLLGKRRIDSLLRDESTKSIQKGASASIDTIPNSNANTARDTASKISNDPMLLIKKRQMEMQLNAARAAAKDQKEKSKRDDDRRSRRHNEERDRKHRHRHHHSRRDRSRSRDSDERDKRDRRRSRSPRRRRDDGDGRNDYRRRSRSPYRRDGRDRSRSPPRRSYDARRRSRSPRRQYSDEERPRNRYYGEDRRRPDRPQPKSEQKPTESAAEKLARMQADAKSLEEQRDERVRQREAKDALEESQHKKSADSGRRFINSLHRKTEDMDLGDVIARGRQGYRKEIDV</sequence>
<dbReference type="Pfam" id="PF10197">
    <property type="entry name" value="Cir_N"/>
    <property type="match status" value="1"/>
</dbReference>
<evidence type="ECO:0000256" key="2">
    <source>
        <dbReference type="ARBA" id="ARBA00006695"/>
    </source>
</evidence>
<evidence type="ECO:0000256" key="6">
    <source>
        <dbReference type="ARBA" id="ARBA00023187"/>
    </source>
</evidence>
<dbReference type="InterPro" id="IPR019339">
    <property type="entry name" value="CIR_N_dom"/>
</dbReference>
<feature type="compositionally biased region" description="Basic residues" evidence="9">
    <location>
        <begin position="207"/>
        <end position="217"/>
    </location>
</feature>
<dbReference type="OrthoDB" id="21123at2759"/>
<evidence type="ECO:0000256" key="7">
    <source>
        <dbReference type="ARBA" id="ARBA00023242"/>
    </source>
</evidence>
<evidence type="ECO:0000256" key="5">
    <source>
        <dbReference type="ARBA" id="ARBA00023054"/>
    </source>
</evidence>
<evidence type="ECO:0000313" key="11">
    <source>
        <dbReference type="EMBL" id="KAF2185304.1"/>
    </source>
</evidence>
<feature type="region of interest" description="Disordered" evidence="9">
    <location>
        <begin position="100"/>
        <end position="348"/>
    </location>
</feature>
<feature type="compositionally biased region" description="Basic and acidic residues" evidence="9">
    <location>
        <begin position="157"/>
        <end position="181"/>
    </location>
</feature>
<protein>
    <recommendedName>
        <fullName evidence="10">CBF1-interacting co-repressor CIR N-terminal domain-containing protein</fullName>
    </recommendedName>
</protein>
<dbReference type="PANTHER" id="PTHR16196">
    <property type="entry name" value="CELL CYCLE CONTROL PROTEIN CWF25"/>
    <property type="match status" value="1"/>
</dbReference>
<keyword evidence="12" id="KW-1185">Reference proteome</keyword>
<dbReference type="Proteomes" id="UP000800200">
    <property type="component" value="Unassembled WGS sequence"/>
</dbReference>
<feature type="compositionally biased region" description="Basic and acidic residues" evidence="9">
    <location>
        <begin position="310"/>
        <end position="342"/>
    </location>
</feature>
<feature type="compositionally biased region" description="Polar residues" evidence="9">
    <location>
        <begin position="106"/>
        <end position="135"/>
    </location>
</feature>
<reference evidence="11" key="1">
    <citation type="journal article" date="2020" name="Stud. Mycol.">
        <title>101 Dothideomycetes genomes: a test case for predicting lifestyles and emergence of pathogens.</title>
        <authorList>
            <person name="Haridas S."/>
            <person name="Albert R."/>
            <person name="Binder M."/>
            <person name="Bloem J."/>
            <person name="Labutti K."/>
            <person name="Salamov A."/>
            <person name="Andreopoulos B."/>
            <person name="Baker S."/>
            <person name="Barry K."/>
            <person name="Bills G."/>
            <person name="Bluhm B."/>
            <person name="Cannon C."/>
            <person name="Castanera R."/>
            <person name="Culley D."/>
            <person name="Daum C."/>
            <person name="Ezra D."/>
            <person name="Gonzalez J."/>
            <person name="Henrissat B."/>
            <person name="Kuo A."/>
            <person name="Liang C."/>
            <person name="Lipzen A."/>
            <person name="Lutzoni F."/>
            <person name="Magnuson J."/>
            <person name="Mondo S."/>
            <person name="Nolan M."/>
            <person name="Ohm R."/>
            <person name="Pangilinan J."/>
            <person name="Park H.-J."/>
            <person name="Ramirez L."/>
            <person name="Alfaro M."/>
            <person name="Sun H."/>
            <person name="Tritt A."/>
            <person name="Yoshinaga Y."/>
            <person name="Zwiers L.-H."/>
            <person name="Turgeon B."/>
            <person name="Goodwin S."/>
            <person name="Spatafora J."/>
            <person name="Crous P."/>
            <person name="Grigoriev I."/>
        </authorList>
    </citation>
    <scope>NUCLEOTIDE SEQUENCE</scope>
    <source>
        <strain evidence="11">CBS 207.26</strain>
    </source>
</reference>
<comment type="subcellular location">
    <subcellularLocation>
        <location evidence="1">Nucleus</location>
    </subcellularLocation>
</comment>
<evidence type="ECO:0000313" key="12">
    <source>
        <dbReference type="Proteomes" id="UP000800200"/>
    </source>
</evidence>
<organism evidence="11 12">
    <name type="scientific">Zopfia rhizophila CBS 207.26</name>
    <dbReference type="NCBI Taxonomy" id="1314779"/>
    <lineage>
        <taxon>Eukaryota</taxon>
        <taxon>Fungi</taxon>
        <taxon>Dikarya</taxon>
        <taxon>Ascomycota</taxon>
        <taxon>Pezizomycotina</taxon>
        <taxon>Dothideomycetes</taxon>
        <taxon>Dothideomycetes incertae sedis</taxon>
        <taxon>Zopfiaceae</taxon>
        <taxon>Zopfia</taxon>
    </lineage>
</organism>